<dbReference type="Pfam" id="PF04982">
    <property type="entry name" value="TM_HPP"/>
    <property type="match status" value="1"/>
</dbReference>
<feature type="transmembrane region" description="Helical" evidence="1">
    <location>
        <begin position="34"/>
        <end position="61"/>
    </location>
</feature>
<reference evidence="3 4" key="1">
    <citation type="submission" date="2020-10" db="EMBL/GenBank/DDBJ databases">
        <title>Degradation of 1,4-Dioxane by Xanthobacter sp. YN2, via a Novel Group-2 Soluble Di-Iron Monooxygenase.</title>
        <authorList>
            <person name="Ma F."/>
            <person name="Wang Y."/>
            <person name="Yang J."/>
            <person name="Guo H."/>
            <person name="Su D."/>
            <person name="Yu L."/>
        </authorList>
    </citation>
    <scope>NUCLEOTIDE SEQUENCE [LARGE SCALE GENOMIC DNA]</scope>
    <source>
        <strain evidence="3 4">YN2</strain>
    </source>
</reference>
<feature type="transmembrane region" description="Helical" evidence="1">
    <location>
        <begin position="134"/>
        <end position="157"/>
    </location>
</feature>
<protein>
    <submittedName>
        <fullName evidence="3">HPP family protein</fullName>
    </submittedName>
</protein>
<dbReference type="PANTHER" id="PTHR33741">
    <property type="entry name" value="TRANSMEMBRANE PROTEIN DDB_G0269096-RELATED"/>
    <property type="match status" value="1"/>
</dbReference>
<accession>A0A974SGY1</accession>
<dbReference type="AlphaFoldDB" id="A0A974SGY1"/>
<proteinExistence type="predicted"/>
<feature type="transmembrane region" description="Helical" evidence="1">
    <location>
        <begin position="96"/>
        <end position="114"/>
    </location>
</feature>
<dbReference type="EMBL" id="CP063362">
    <property type="protein sequence ID" value="QRG04822.1"/>
    <property type="molecule type" value="Genomic_DNA"/>
</dbReference>
<organism evidence="3 4">
    <name type="scientific">Xanthobacter dioxanivorans</name>
    <dbReference type="NCBI Taxonomy" id="2528964"/>
    <lineage>
        <taxon>Bacteria</taxon>
        <taxon>Pseudomonadati</taxon>
        <taxon>Pseudomonadota</taxon>
        <taxon>Alphaproteobacteria</taxon>
        <taxon>Hyphomicrobiales</taxon>
        <taxon>Xanthobacteraceae</taxon>
        <taxon>Xanthobacter</taxon>
    </lineage>
</organism>
<keyword evidence="1" id="KW-1133">Transmembrane helix</keyword>
<dbReference type="InterPro" id="IPR007065">
    <property type="entry name" value="HPP"/>
</dbReference>
<evidence type="ECO:0000313" key="4">
    <source>
        <dbReference type="Proteomes" id="UP000596427"/>
    </source>
</evidence>
<keyword evidence="4" id="KW-1185">Reference proteome</keyword>
<evidence type="ECO:0000256" key="1">
    <source>
        <dbReference type="SAM" id="Phobius"/>
    </source>
</evidence>
<dbReference type="RefSeq" id="WP_203191699.1">
    <property type="nucleotide sequence ID" value="NZ_CP063362.1"/>
</dbReference>
<evidence type="ECO:0000259" key="2">
    <source>
        <dbReference type="Pfam" id="PF04982"/>
    </source>
</evidence>
<dbReference type="KEGG" id="xdi:EZH22_16865"/>
<gene>
    <name evidence="3" type="ORF">EZH22_16865</name>
</gene>
<sequence length="169" mass="17495">MRQHLKAFFTRHEPHCGSVLVGLKSGAGGMLGMGLVGGAAAFTHLPFLIAPFGASAVLLFGHPATPLAQPANVIGGYAVSAMLGLVVAVLFPGAWWAAALGVGIAILAMLLLRVSHPPAGAVPILMVISPGDPFQLAGIVFAGSIALVALTSLYHRLPPQHHEYPRRIF</sequence>
<dbReference type="Proteomes" id="UP000596427">
    <property type="component" value="Chromosome"/>
</dbReference>
<keyword evidence="1" id="KW-0472">Membrane</keyword>
<dbReference type="PANTHER" id="PTHR33741:SF5">
    <property type="entry name" value="TRANSMEMBRANE PROTEIN DDB_G0269096-RELATED"/>
    <property type="match status" value="1"/>
</dbReference>
<evidence type="ECO:0000313" key="3">
    <source>
        <dbReference type="EMBL" id="QRG04822.1"/>
    </source>
</evidence>
<dbReference type="InterPro" id="IPR058581">
    <property type="entry name" value="TM_HPP"/>
</dbReference>
<keyword evidence="1" id="KW-0812">Transmembrane</keyword>
<name>A0A974SGY1_9HYPH</name>
<feature type="transmembrane region" description="Helical" evidence="1">
    <location>
        <begin position="73"/>
        <end position="91"/>
    </location>
</feature>
<feature type="domain" description="HPP transmembrane region" evidence="2">
    <location>
        <begin position="22"/>
        <end position="165"/>
    </location>
</feature>